<feature type="compositionally biased region" description="Basic and acidic residues" evidence="1">
    <location>
        <begin position="25"/>
        <end position="43"/>
    </location>
</feature>
<feature type="region of interest" description="Disordered" evidence="1">
    <location>
        <begin position="20"/>
        <end position="49"/>
    </location>
</feature>
<feature type="signal peptide" evidence="2">
    <location>
        <begin position="1"/>
        <end position="21"/>
    </location>
</feature>
<dbReference type="STRING" id="564137.SAMN04488238_101294"/>
<dbReference type="Gene3D" id="1.10.8.350">
    <property type="entry name" value="Bacterial muramidase"/>
    <property type="match status" value="1"/>
</dbReference>
<keyword evidence="2" id="KW-0732">Signal</keyword>
<dbReference type="SUPFAM" id="SSF53955">
    <property type="entry name" value="Lysozyme-like"/>
    <property type="match status" value="1"/>
</dbReference>
<dbReference type="EMBL" id="FNOM01000001">
    <property type="protein sequence ID" value="SDW18052.1"/>
    <property type="molecule type" value="Genomic_DNA"/>
</dbReference>
<dbReference type="InterPro" id="IPR036366">
    <property type="entry name" value="PGBDSf"/>
</dbReference>
<dbReference type="InterPro" id="IPR036365">
    <property type="entry name" value="PGBD-like_sf"/>
</dbReference>
<name>A0A1H2RF20_9RHOB</name>
<sequence>MRGWGKIMLMTTMLAPGCVGANVERSPRPDARPDARPDTRPETRVSTAPQATSFGAWQSAFRPRARAAGISADVLDRSLRTTAYLPQIIQLDRAQSEFARPIWDYLDGAVSNARIRDGRAALQRHADLLSRIEARYGVAPEIIVAIWGLESGYGANRGSTHTLSALATLAYEGRRAAFFEAQLIAALRIIEGGEVTPDRMIGSWAGAMGHTQFMPESYMAHAVDFTGDGRRNVWSDAPADALASAAAYIAESGWTRGQPWGVEVLLPAGFDKMLSAAPRPVSEWRRLGLTRAAGGTLPDAARARLMFPAGARGPALLAYDNFAALKEYNISDAYVIAVGHLADRLAGAGAFRAGWPRDDRPLSLSERTEVQRRLNALGYDTAGIDGRIGPATMAAVQAFQQSAGLLPDGYVTPEVLERLRRR</sequence>
<feature type="domain" description="Transglycosylase SLT" evidence="4">
    <location>
        <begin position="54"/>
        <end position="343"/>
    </location>
</feature>
<evidence type="ECO:0000259" key="3">
    <source>
        <dbReference type="Pfam" id="PF01471"/>
    </source>
</evidence>
<dbReference type="PANTHER" id="PTHR30163">
    <property type="entry name" value="MEMBRANE-BOUND LYTIC MUREIN TRANSGLYCOSYLASE B"/>
    <property type="match status" value="1"/>
</dbReference>
<evidence type="ECO:0000256" key="2">
    <source>
        <dbReference type="SAM" id="SignalP"/>
    </source>
</evidence>
<dbReference type="InterPro" id="IPR011970">
    <property type="entry name" value="MltB_2"/>
</dbReference>
<dbReference type="GO" id="GO:0009253">
    <property type="term" value="P:peptidoglycan catabolic process"/>
    <property type="evidence" value="ECO:0007669"/>
    <property type="project" value="TreeGrafter"/>
</dbReference>
<dbReference type="Gene3D" id="1.10.530.10">
    <property type="match status" value="1"/>
</dbReference>
<dbReference type="Gene3D" id="1.10.101.10">
    <property type="entry name" value="PGBD-like superfamily/PGBD"/>
    <property type="match status" value="1"/>
</dbReference>
<dbReference type="Pfam" id="PF01471">
    <property type="entry name" value="PG_binding_1"/>
    <property type="match status" value="1"/>
</dbReference>
<evidence type="ECO:0000313" key="5">
    <source>
        <dbReference type="EMBL" id="SDW18052.1"/>
    </source>
</evidence>
<dbReference type="InterPro" id="IPR043426">
    <property type="entry name" value="MltB-like"/>
</dbReference>
<evidence type="ECO:0000259" key="4">
    <source>
        <dbReference type="Pfam" id="PF13406"/>
    </source>
</evidence>
<dbReference type="GO" id="GO:0008933">
    <property type="term" value="F:peptidoglycan lytic transglycosylase activity"/>
    <property type="evidence" value="ECO:0007669"/>
    <property type="project" value="TreeGrafter"/>
</dbReference>
<evidence type="ECO:0000313" key="6">
    <source>
        <dbReference type="Proteomes" id="UP000198539"/>
    </source>
</evidence>
<dbReference type="InterPro" id="IPR002477">
    <property type="entry name" value="Peptidoglycan-bd-like"/>
</dbReference>
<organism evidence="5 6">
    <name type="scientific">Roseicitreum antarcticum</name>
    <dbReference type="NCBI Taxonomy" id="564137"/>
    <lineage>
        <taxon>Bacteria</taxon>
        <taxon>Pseudomonadati</taxon>
        <taxon>Pseudomonadota</taxon>
        <taxon>Alphaproteobacteria</taxon>
        <taxon>Rhodobacterales</taxon>
        <taxon>Paracoccaceae</taxon>
        <taxon>Roseicitreum</taxon>
    </lineage>
</organism>
<dbReference type="SUPFAM" id="SSF47090">
    <property type="entry name" value="PGBD-like"/>
    <property type="match status" value="1"/>
</dbReference>
<keyword evidence="6" id="KW-1185">Reference proteome</keyword>
<proteinExistence type="predicted"/>
<feature type="chain" id="PRO_5011656102" evidence="2">
    <location>
        <begin position="22"/>
        <end position="422"/>
    </location>
</feature>
<feature type="domain" description="Peptidoglycan binding-like" evidence="3">
    <location>
        <begin position="365"/>
        <end position="419"/>
    </location>
</feature>
<reference evidence="5 6" key="1">
    <citation type="submission" date="2016-10" db="EMBL/GenBank/DDBJ databases">
        <authorList>
            <person name="de Groot N.N."/>
        </authorList>
    </citation>
    <scope>NUCLEOTIDE SEQUENCE [LARGE SCALE GENOMIC DNA]</scope>
    <source>
        <strain evidence="5 6">CGMCC 1.8894</strain>
    </source>
</reference>
<dbReference type="InterPro" id="IPR031304">
    <property type="entry name" value="SLT_2"/>
</dbReference>
<dbReference type="PANTHER" id="PTHR30163:SF8">
    <property type="entry name" value="LYTIC MUREIN TRANSGLYCOSYLASE"/>
    <property type="match status" value="1"/>
</dbReference>
<dbReference type="Pfam" id="PF13406">
    <property type="entry name" value="SLT_2"/>
    <property type="match status" value="1"/>
</dbReference>
<dbReference type="NCBIfam" id="TIGR02283">
    <property type="entry name" value="MltB_2"/>
    <property type="match status" value="1"/>
</dbReference>
<gene>
    <name evidence="5" type="ORF">SAMN04488238_101294</name>
</gene>
<accession>A0A1H2RF20</accession>
<evidence type="ECO:0000256" key="1">
    <source>
        <dbReference type="SAM" id="MobiDB-lite"/>
    </source>
</evidence>
<protein>
    <submittedName>
        <fullName evidence="5">Membrane-bound lytic murein transglycosylase B</fullName>
    </submittedName>
</protein>
<dbReference type="AlphaFoldDB" id="A0A1H2RF20"/>
<dbReference type="FunFam" id="1.10.8.350:FF:000001">
    <property type="entry name" value="Lytic murein transglycosylase B"/>
    <property type="match status" value="1"/>
</dbReference>
<dbReference type="InterPro" id="IPR023346">
    <property type="entry name" value="Lysozyme-like_dom_sf"/>
</dbReference>
<dbReference type="Proteomes" id="UP000198539">
    <property type="component" value="Unassembled WGS sequence"/>
</dbReference>